<accession>A0AB33J4S4</accession>
<gene>
    <name evidence="2" type="ORF">GTC17254_08340</name>
</gene>
<dbReference type="Gene3D" id="3.40.50.300">
    <property type="entry name" value="P-loop containing nucleotide triphosphate hydrolases"/>
    <property type="match status" value="1"/>
</dbReference>
<dbReference type="GO" id="GO:0035091">
    <property type="term" value="F:phosphatidylinositol binding"/>
    <property type="evidence" value="ECO:0007669"/>
    <property type="project" value="TreeGrafter"/>
</dbReference>
<dbReference type="InterPro" id="IPR033469">
    <property type="entry name" value="CYTH-like_dom_sf"/>
</dbReference>
<dbReference type="Gene3D" id="2.40.320.10">
    <property type="entry name" value="Hypothetical Protein Pfu-838710-001"/>
    <property type="match status" value="1"/>
</dbReference>
<dbReference type="InterPro" id="IPR038727">
    <property type="entry name" value="NadR/Ttd14_AAA_dom"/>
</dbReference>
<dbReference type="InterPro" id="IPR053227">
    <property type="entry name" value="TRPL-trafficking_regulator"/>
</dbReference>
<dbReference type="EMBL" id="AP035786">
    <property type="protein sequence ID" value="BFO73237.1"/>
    <property type="molecule type" value="Genomic_DNA"/>
</dbReference>
<evidence type="ECO:0000313" key="2">
    <source>
        <dbReference type="EMBL" id="BFO73237.1"/>
    </source>
</evidence>
<sequence length="374" mass="43123">MLSVYNYNNRLTEMKEIKKIVLTGGPCAGKTTALVKVIEHFSSLGFKVFTIPEVPTLFSQSGMDYLTSNPQLFYEGEKATLEIQLELENKFTRMAETCTEPVIIICDRGVMDISAYMKPEMWSKITGDIGLTTPQLRDARYDAVLHLVSAADGAESFYTNSNNKHRSEGLELARQLDKKVIEAWTGHPHLRVINNHENFDNKLYRVLKEISSVLGLAQPIVEERKYIVERISDIPGSIESEIIQTYLVADPGCEVRLRRRTWNGKYVNVHTTKKRLSETEQIETERQINNNLYTSMLQQADPYRQTIRKMRKSFIWKGQFFELDTYLSPIDNLMILEAKGVERQEDVKFPPFVKVIKDITGNADYYNYNLALRR</sequence>
<dbReference type="Pfam" id="PF13521">
    <property type="entry name" value="AAA_28"/>
    <property type="match status" value="1"/>
</dbReference>
<proteinExistence type="predicted"/>
<dbReference type="PANTHER" id="PTHR34932">
    <property type="entry name" value="TRPL TRANSLOCATION DEFECT PROTEIN 14"/>
    <property type="match status" value="1"/>
</dbReference>
<dbReference type="SUPFAM" id="SSF52540">
    <property type="entry name" value="P-loop containing nucleoside triphosphate hydrolases"/>
    <property type="match status" value="1"/>
</dbReference>
<dbReference type="AlphaFoldDB" id="A0AB33J4S4"/>
<dbReference type="GO" id="GO:0070300">
    <property type="term" value="F:phosphatidic acid binding"/>
    <property type="evidence" value="ECO:0007669"/>
    <property type="project" value="TreeGrafter"/>
</dbReference>
<protein>
    <recommendedName>
        <fullName evidence="1">NadR/Ttd14 AAA domain-containing protein</fullName>
    </recommendedName>
</protein>
<feature type="domain" description="NadR/Ttd14 AAA" evidence="1">
    <location>
        <begin position="19"/>
        <end position="196"/>
    </location>
</feature>
<dbReference type="InterPro" id="IPR027417">
    <property type="entry name" value="P-loop_NTPase"/>
</dbReference>
<dbReference type="GO" id="GO:0005525">
    <property type="term" value="F:GTP binding"/>
    <property type="evidence" value="ECO:0007669"/>
    <property type="project" value="TreeGrafter"/>
</dbReference>
<organism evidence="2">
    <name type="scientific">Prevotella sp. GTC17254</name>
    <dbReference type="NCBI Taxonomy" id="3236794"/>
    <lineage>
        <taxon>Bacteria</taxon>
        <taxon>Pseudomonadati</taxon>
        <taxon>Bacteroidota</taxon>
        <taxon>Bacteroidia</taxon>
        <taxon>Bacteroidales</taxon>
        <taxon>Prevotellaceae</taxon>
        <taxon>Prevotella</taxon>
    </lineage>
</organism>
<dbReference type="SUPFAM" id="SSF55154">
    <property type="entry name" value="CYTH-like phosphatases"/>
    <property type="match status" value="1"/>
</dbReference>
<name>A0AB33J4S4_9BACT</name>
<evidence type="ECO:0000259" key="1">
    <source>
        <dbReference type="Pfam" id="PF13521"/>
    </source>
</evidence>
<reference evidence="2" key="1">
    <citation type="submission" date="2024-07" db="EMBL/GenBank/DDBJ databases">
        <title>Complete genome sequence of Prevotella sp. YM-2024 GTC17254.</title>
        <authorList>
            <person name="Hayashi M."/>
            <person name="Muto Y."/>
            <person name="Tanaka K."/>
            <person name="Niwa H."/>
        </authorList>
    </citation>
    <scope>NUCLEOTIDE SEQUENCE</scope>
    <source>
        <strain evidence="2">GTC17254</strain>
    </source>
</reference>
<dbReference type="PANTHER" id="PTHR34932:SF1">
    <property type="entry name" value="TRPL TRANSLOCATION DEFECT PROTEIN 14"/>
    <property type="match status" value="1"/>
</dbReference>